<evidence type="ECO:0000313" key="4">
    <source>
        <dbReference type="Proteomes" id="UP001295423"/>
    </source>
</evidence>
<accession>A0AAD2CF81</accession>
<keyword evidence="2" id="KW-0812">Transmembrane</keyword>
<feature type="transmembrane region" description="Helical" evidence="2">
    <location>
        <begin position="175"/>
        <end position="193"/>
    </location>
</feature>
<feature type="region of interest" description="Disordered" evidence="1">
    <location>
        <begin position="1"/>
        <end position="61"/>
    </location>
</feature>
<protein>
    <submittedName>
        <fullName evidence="3">Uncharacterized protein</fullName>
    </submittedName>
</protein>
<sequence length="259" mass="29202">MRSVPNRALRKKLAYKLDHERKRKGRVPLLQEEEQSANSSNADEVDQSSSESSSKSELSSNRIESFDAIERKNSTSSWRMGMKWNNTLGTRNEDRYHGGLMKSSEPTSDETGQGRGKKSSRLNKLARKYRGLESEYLSDAETVSNFSSSEWTPADSGYGAACPVCGCIPKHVRRMIEFSLIAGMFFAFVYILVKTSVDIADERKNSYKNSSYIDVQLDDDLYGGYGRQGDDDLYNVTGNVTDTDVGDDGYGERFLLRRR</sequence>
<evidence type="ECO:0000256" key="1">
    <source>
        <dbReference type="SAM" id="MobiDB-lite"/>
    </source>
</evidence>
<evidence type="ECO:0000256" key="2">
    <source>
        <dbReference type="SAM" id="Phobius"/>
    </source>
</evidence>
<reference evidence="3" key="1">
    <citation type="submission" date="2023-08" db="EMBL/GenBank/DDBJ databases">
        <authorList>
            <person name="Audoor S."/>
            <person name="Bilcke G."/>
        </authorList>
    </citation>
    <scope>NUCLEOTIDE SEQUENCE</scope>
</reference>
<organism evidence="3 4">
    <name type="scientific">Cylindrotheca closterium</name>
    <dbReference type="NCBI Taxonomy" id="2856"/>
    <lineage>
        <taxon>Eukaryota</taxon>
        <taxon>Sar</taxon>
        <taxon>Stramenopiles</taxon>
        <taxon>Ochrophyta</taxon>
        <taxon>Bacillariophyta</taxon>
        <taxon>Bacillariophyceae</taxon>
        <taxon>Bacillariophycidae</taxon>
        <taxon>Bacillariales</taxon>
        <taxon>Bacillariaceae</taxon>
        <taxon>Cylindrotheca</taxon>
    </lineage>
</organism>
<dbReference type="EMBL" id="CAKOGP040000113">
    <property type="protein sequence ID" value="CAJ1930305.1"/>
    <property type="molecule type" value="Genomic_DNA"/>
</dbReference>
<comment type="caution">
    <text evidence="3">The sequence shown here is derived from an EMBL/GenBank/DDBJ whole genome shotgun (WGS) entry which is preliminary data.</text>
</comment>
<keyword evidence="2" id="KW-1133">Transmembrane helix</keyword>
<dbReference type="Proteomes" id="UP001295423">
    <property type="component" value="Unassembled WGS sequence"/>
</dbReference>
<keyword evidence="2" id="KW-0472">Membrane</keyword>
<feature type="region of interest" description="Disordered" evidence="1">
    <location>
        <begin position="87"/>
        <end position="122"/>
    </location>
</feature>
<feature type="compositionally biased region" description="Low complexity" evidence="1">
    <location>
        <begin position="48"/>
        <end position="61"/>
    </location>
</feature>
<gene>
    <name evidence="3" type="ORF">CYCCA115_LOCUS1896</name>
</gene>
<keyword evidence="4" id="KW-1185">Reference proteome</keyword>
<dbReference type="AlphaFoldDB" id="A0AAD2CF81"/>
<proteinExistence type="predicted"/>
<evidence type="ECO:0000313" key="3">
    <source>
        <dbReference type="EMBL" id="CAJ1930305.1"/>
    </source>
</evidence>
<name>A0AAD2CF81_9STRA</name>